<dbReference type="PANTHER" id="PTHR42966:SF1">
    <property type="entry name" value="SIALIC ACID SYNTHASE"/>
    <property type="match status" value="1"/>
</dbReference>
<dbReference type="InterPro" id="IPR013132">
    <property type="entry name" value="PseI/NeuA/B-like_N"/>
</dbReference>
<evidence type="ECO:0000313" key="3">
    <source>
        <dbReference type="Proteomes" id="UP001500840"/>
    </source>
</evidence>
<dbReference type="InterPro" id="IPR051690">
    <property type="entry name" value="PseI-like"/>
</dbReference>
<dbReference type="SUPFAM" id="SSF51269">
    <property type="entry name" value="AFP III-like domain"/>
    <property type="match status" value="1"/>
</dbReference>
<dbReference type="Proteomes" id="UP001500840">
    <property type="component" value="Unassembled WGS sequence"/>
</dbReference>
<proteinExistence type="predicted"/>
<keyword evidence="3" id="KW-1185">Reference proteome</keyword>
<evidence type="ECO:0000313" key="2">
    <source>
        <dbReference type="EMBL" id="GAA4451908.1"/>
    </source>
</evidence>
<reference evidence="3" key="1">
    <citation type="journal article" date="2019" name="Int. J. Syst. Evol. Microbiol.">
        <title>The Global Catalogue of Microorganisms (GCM) 10K type strain sequencing project: providing services to taxonomists for standard genome sequencing and annotation.</title>
        <authorList>
            <consortium name="The Broad Institute Genomics Platform"/>
            <consortium name="The Broad Institute Genome Sequencing Center for Infectious Disease"/>
            <person name="Wu L."/>
            <person name="Ma J."/>
        </authorList>
    </citation>
    <scope>NUCLEOTIDE SEQUENCE [LARGE SCALE GENOMIC DNA]</scope>
    <source>
        <strain evidence="3">JCM 17759</strain>
    </source>
</reference>
<accession>A0ABP8MMM5</accession>
<dbReference type="InterPro" id="IPR006190">
    <property type="entry name" value="SAF_AFP_Neu5Ac"/>
</dbReference>
<protein>
    <submittedName>
        <fullName evidence="2">N-acetylneuraminate synthase</fullName>
    </submittedName>
</protein>
<dbReference type="PROSITE" id="PS50844">
    <property type="entry name" value="AFP_LIKE"/>
    <property type="match status" value="1"/>
</dbReference>
<organism evidence="2 3">
    <name type="scientific">Novipirellula rosea</name>
    <dbReference type="NCBI Taxonomy" id="1031540"/>
    <lineage>
        <taxon>Bacteria</taxon>
        <taxon>Pseudomonadati</taxon>
        <taxon>Planctomycetota</taxon>
        <taxon>Planctomycetia</taxon>
        <taxon>Pirellulales</taxon>
        <taxon>Pirellulaceae</taxon>
        <taxon>Novipirellula</taxon>
    </lineage>
</organism>
<dbReference type="SMART" id="SM00858">
    <property type="entry name" value="SAF"/>
    <property type="match status" value="1"/>
</dbReference>
<dbReference type="EMBL" id="BAABGA010000029">
    <property type="protein sequence ID" value="GAA4451908.1"/>
    <property type="molecule type" value="Genomic_DNA"/>
</dbReference>
<name>A0ABP8MMM5_9BACT</name>
<dbReference type="InterPro" id="IPR013785">
    <property type="entry name" value="Aldolase_TIM"/>
</dbReference>
<dbReference type="Gene3D" id="3.90.1210.10">
    <property type="entry name" value="Antifreeze-like/N-acetylneuraminic acid synthase C-terminal domain"/>
    <property type="match status" value="1"/>
</dbReference>
<dbReference type="Pfam" id="PF08666">
    <property type="entry name" value="SAF"/>
    <property type="match status" value="1"/>
</dbReference>
<feature type="domain" description="AFP-like" evidence="1">
    <location>
        <begin position="291"/>
        <end position="347"/>
    </location>
</feature>
<dbReference type="Gene3D" id="3.20.20.70">
    <property type="entry name" value="Aldolase class I"/>
    <property type="match status" value="1"/>
</dbReference>
<dbReference type="CDD" id="cd11615">
    <property type="entry name" value="SAF_NeuB_like"/>
    <property type="match status" value="1"/>
</dbReference>
<dbReference type="SUPFAM" id="SSF51569">
    <property type="entry name" value="Aldolase"/>
    <property type="match status" value="1"/>
</dbReference>
<dbReference type="InterPro" id="IPR013974">
    <property type="entry name" value="SAF"/>
</dbReference>
<dbReference type="InterPro" id="IPR036732">
    <property type="entry name" value="AFP_Neu5c_C_sf"/>
</dbReference>
<gene>
    <name evidence="2" type="primary">neuB</name>
    <name evidence="2" type="ORF">GCM10023156_20420</name>
</gene>
<comment type="caution">
    <text evidence="2">The sequence shown here is derived from an EMBL/GenBank/DDBJ whole genome shotgun (WGS) entry which is preliminary data.</text>
</comment>
<dbReference type="Pfam" id="PF03102">
    <property type="entry name" value="NeuB"/>
    <property type="match status" value="1"/>
</dbReference>
<sequence length="347" mass="37868">MPTSSDIAKLTLADDRCLIIAEVAQAHDGSLGTAHAYIDAIAKAGANAVKFQTHIASAESTPGEPWRVKFSPQDETRYEYWQRMEFTEAQWHGLKQHADEAGLWFLSSPFSSEAVELLSRVGVAAWKVASGEVGNLPMLRQMAKTQLPCILSTGMNPIEEIDTAVRTVREHDTEVAVLQCTTAYPCPPEKIGLNVLEQLRSRYECPVGLSDHSGTIYPSLAAATLHANILEVHVTFSRETFGPDVPASVTTTELAQLVEGVRFIETMIANPVNKDAMAKEMTPLRDLFGKSVVTRRDLAAGTILSPEHLTLKKPGNGIPAKRLPEIFNRKLKAAVAADTLLAEDDLE</sequence>
<dbReference type="PANTHER" id="PTHR42966">
    <property type="entry name" value="N-ACETYLNEURAMINATE SYNTHASE"/>
    <property type="match status" value="1"/>
</dbReference>
<dbReference type="RefSeq" id="WP_345321694.1">
    <property type="nucleotide sequence ID" value="NZ_BAABGA010000029.1"/>
</dbReference>
<dbReference type="InterPro" id="IPR057736">
    <property type="entry name" value="SAF_PseI/NeuA/NeuB"/>
</dbReference>
<evidence type="ECO:0000259" key="1">
    <source>
        <dbReference type="PROSITE" id="PS50844"/>
    </source>
</evidence>